<dbReference type="EC" id="4.2.1.136" evidence="19"/>
<feature type="binding site" evidence="18">
    <location>
        <position position="125"/>
    </location>
    <ligand>
        <name>K(+)</name>
        <dbReference type="ChEBI" id="CHEBI:29103"/>
    </ligand>
</feature>
<evidence type="ECO:0000256" key="11">
    <source>
        <dbReference type="ARBA" id="ARBA00023235"/>
    </source>
</evidence>
<comment type="function">
    <text evidence="17">Catalyzes the dehydration of the S-form of NAD(P)HX at the expense of ADP, which is converted to AMP. Together with NAD(P)HX epimerase, which catalyzes the epimerization of the S- and R-forms, the enzyme allows the repair of both epimers of NAD(P)HX, a damaged form of NAD(P)H that is a result of enzymatic or heat-dependent hydration.</text>
</comment>
<comment type="subunit">
    <text evidence="17">Homotetramer.</text>
</comment>
<keyword evidence="7 17" id="KW-0067">ATP-binding</keyword>
<comment type="cofactor">
    <cofactor evidence="17">
        <name>Mg(2+)</name>
        <dbReference type="ChEBI" id="CHEBI:18420"/>
    </cofactor>
</comment>
<dbReference type="InterPro" id="IPR004443">
    <property type="entry name" value="YjeF_N_dom"/>
</dbReference>
<dbReference type="Gene3D" id="3.40.1190.20">
    <property type="match status" value="1"/>
</dbReference>
<dbReference type="InterPro" id="IPR000631">
    <property type="entry name" value="CARKD"/>
</dbReference>
<evidence type="ECO:0000256" key="19">
    <source>
        <dbReference type="PIRNR" id="PIRNR017184"/>
    </source>
</evidence>
<comment type="catalytic activity">
    <reaction evidence="16 17 19">
        <text>(6S)-NADPHX + ADP = AMP + phosphate + NADPH + H(+)</text>
        <dbReference type="Rhea" id="RHEA:32235"/>
        <dbReference type="ChEBI" id="CHEBI:15378"/>
        <dbReference type="ChEBI" id="CHEBI:43474"/>
        <dbReference type="ChEBI" id="CHEBI:57783"/>
        <dbReference type="ChEBI" id="CHEBI:64076"/>
        <dbReference type="ChEBI" id="CHEBI:456215"/>
        <dbReference type="ChEBI" id="CHEBI:456216"/>
        <dbReference type="EC" id="4.2.1.136"/>
    </reaction>
</comment>
<dbReference type="CDD" id="cd01171">
    <property type="entry name" value="YXKO-related"/>
    <property type="match status" value="1"/>
</dbReference>
<evidence type="ECO:0000256" key="6">
    <source>
        <dbReference type="ARBA" id="ARBA00022741"/>
    </source>
</evidence>
<dbReference type="PANTHER" id="PTHR12592">
    <property type="entry name" value="ATP-DEPENDENT (S)-NAD(P)H-HYDRATE DEHYDRATASE FAMILY MEMBER"/>
    <property type="match status" value="1"/>
</dbReference>
<feature type="binding site" evidence="18">
    <location>
        <position position="161"/>
    </location>
    <ligand>
        <name>K(+)</name>
        <dbReference type="ChEBI" id="CHEBI:29103"/>
    </ligand>
</feature>
<evidence type="ECO:0000256" key="1">
    <source>
        <dbReference type="ARBA" id="ARBA00000013"/>
    </source>
</evidence>
<comment type="catalytic activity">
    <reaction evidence="1 18 19">
        <text>(6R)-NADHX = (6S)-NADHX</text>
        <dbReference type="Rhea" id="RHEA:32215"/>
        <dbReference type="ChEBI" id="CHEBI:64074"/>
        <dbReference type="ChEBI" id="CHEBI:64075"/>
        <dbReference type="EC" id="5.1.99.6"/>
    </reaction>
</comment>
<comment type="caution">
    <text evidence="22">The sequence shown here is derived from an EMBL/GenBank/DDBJ whole genome shotgun (WGS) entry which is preliminary data.</text>
</comment>
<evidence type="ECO:0000256" key="16">
    <source>
        <dbReference type="ARBA" id="ARBA00049209"/>
    </source>
</evidence>
<evidence type="ECO:0000256" key="5">
    <source>
        <dbReference type="ARBA" id="ARBA00022723"/>
    </source>
</evidence>
<keyword evidence="6 17" id="KW-0547">Nucleotide-binding</keyword>
<feature type="binding site" evidence="17">
    <location>
        <begin position="411"/>
        <end position="415"/>
    </location>
    <ligand>
        <name>AMP</name>
        <dbReference type="ChEBI" id="CHEBI:456215"/>
    </ligand>
</feature>
<evidence type="ECO:0000259" key="20">
    <source>
        <dbReference type="PROSITE" id="PS51383"/>
    </source>
</evidence>
<keyword evidence="23" id="KW-1185">Reference proteome</keyword>
<evidence type="ECO:0000313" key="22">
    <source>
        <dbReference type="EMBL" id="MBC8557099.1"/>
    </source>
</evidence>
<evidence type="ECO:0000256" key="10">
    <source>
        <dbReference type="ARBA" id="ARBA00023027"/>
    </source>
</evidence>
<feature type="binding site" evidence="18">
    <location>
        <position position="140"/>
    </location>
    <ligand>
        <name>(6S)-NADPHX</name>
        <dbReference type="ChEBI" id="CHEBI:64076"/>
    </ligand>
</feature>
<comment type="similarity">
    <text evidence="4 19">In the C-terminal section; belongs to the NnrD/CARKD family.</text>
</comment>
<comment type="function">
    <text evidence="18">Catalyzes the epimerization of the S- and R-forms of NAD(P)HX, a damaged form of NAD(P)H that is a result of enzymatic or heat-dependent hydration. This is a prerequisite for the S-specific NAD(P)H-hydrate dehydratase to allow the repair of both epimers of NAD(P)HX.</text>
</comment>
<feature type="binding site" evidence="17">
    <location>
        <position position="260"/>
    </location>
    <ligand>
        <name>(6S)-NADPHX</name>
        <dbReference type="ChEBI" id="CHEBI:64076"/>
    </ligand>
</feature>
<comment type="similarity">
    <text evidence="18">Belongs to the NnrE/AIBP family.</text>
</comment>
<keyword evidence="12 17" id="KW-0456">Lyase</keyword>
<dbReference type="Proteomes" id="UP000637513">
    <property type="component" value="Unassembled WGS sequence"/>
</dbReference>
<reference evidence="22 23" key="1">
    <citation type="submission" date="2020-08" db="EMBL/GenBank/DDBJ databases">
        <title>Genome public.</title>
        <authorList>
            <person name="Liu C."/>
            <person name="Sun Q."/>
        </authorList>
    </citation>
    <scope>NUCLEOTIDE SEQUENCE [LARGE SCALE GENOMIC DNA]</scope>
    <source>
        <strain evidence="22 23">BX3</strain>
    </source>
</reference>
<dbReference type="HAMAP" id="MF_01965">
    <property type="entry name" value="NADHX_dehydratase"/>
    <property type="match status" value="1"/>
</dbReference>
<dbReference type="InterPro" id="IPR029056">
    <property type="entry name" value="Ribokinase-like"/>
</dbReference>
<sequence>MQYIANAKEAKKIDGISIEQIGIPSLVLMERAALAVAKRVEELAKKEDSVLIICGVGNNGADGVAAGRMLSEHGYRVTFLLLGNMQKASEEMRVQLAIVKNLALSVRTTDDFLKEELEQYTFVIDAIFGIGLSREITGKYAQWIQAVNAMQKPVVSVDVPSGIDATNGQVLGIAIRAKETITFGTLKSGLLFFPGAKYAGVVQLADIGFPKSALKEVCLQTISYDREDVKKLFPQRIPYSNKGSYGKVLVIAGSKNMGGAAYFAARAAYEMGCGLVKVITHQNNRDMLLEKLPEALLECYHEETKEEEISDMLTDVVQWADVIACGPGLGTSPTARSLFETVIKEENKPVVLDADAINLASTLSDNIFQKNKILTPHLKEMSRLIETPVATIQTDLMHYADMAKPATIVLKDARTVVVSDEKRYINRSGNHALAKGGSGDVLCGMIAGLLARKTEPFLAASLATYLHGLTAEEYVKNRSSSSMFASDILDMLSTILP</sequence>
<dbReference type="NCBIfam" id="TIGR00197">
    <property type="entry name" value="yjeF_nterm"/>
    <property type="match status" value="1"/>
</dbReference>
<dbReference type="PROSITE" id="PS51383">
    <property type="entry name" value="YJEF_C_3"/>
    <property type="match status" value="1"/>
</dbReference>
<comment type="catalytic activity">
    <reaction evidence="15 17 19">
        <text>(6S)-NADHX + ADP = AMP + phosphate + NADH + H(+)</text>
        <dbReference type="Rhea" id="RHEA:32223"/>
        <dbReference type="ChEBI" id="CHEBI:15378"/>
        <dbReference type="ChEBI" id="CHEBI:43474"/>
        <dbReference type="ChEBI" id="CHEBI:57945"/>
        <dbReference type="ChEBI" id="CHEBI:64074"/>
        <dbReference type="ChEBI" id="CHEBI:456215"/>
        <dbReference type="ChEBI" id="CHEBI:456216"/>
        <dbReference type="EC" id="4.2.1.136"/>
    </reaction>
</comment>
<feature type="binding site" evidence="17">
    <location>
        <position position="328"/>
    </location>
    <ligand>
        <name>(6S)-NADPHX</name>
        <dbReference type="ChEBI" id="CHEBI:64076"/>
    </ligand>
</feature>
<accession>A0ABR7MTF9</accession>
<evidence type="ECO:0000256" key="9">
    <source>
        <dbReference type="ARBA" id="ARBA00022958"/>
    </source>
</evidence>
<keyword evidence="8 17" id="KW-0521">NADP</keyword>
<feature type="binding site" evidence="18">
    <location>
        <position position="59"/>
    </location>
    <ligand>
        <name>K(+)</name>
        <dbReference type="ChEBI" id="CHEBI:29103"/>
    </ligand>
</feature>
<dbReference type="PROSITE" id="PS51385">
    <property type="entry name" value="YJEF_N"/>
    <property type="match status" value="1"/>
</dbReference>
<feature type="domain" description="YjeF C-terminal" evidence="20">
    <location>
        <begin position="225"/>
        <end position="497"/>
    </location>
</feature>
<keyword evidence="5 18" id="KW-0479">Metal-binding</keyword>
<evidence type="ECO:0000256" key="17">
    <source>
        <dbReference type="HAMAP-Rule" id="MF_01965"/>
    </source>
</evidence>
<name>A0ABR7MTF9_9FIRM</name>
<comment type="function">
    <text evidence="14 19">Bifunctional enzyme that catalyzes the epimerization of the S- and R-forms of NAD(P)HX and the dehydration of the S-form of NAD(P)HX at the expense of ADP, which is converted to AMP. This allows the repair of both epimers of NAD(P)HX, a damaged form of NAD(P)H that is a result of enzymatic or heat-dependent hydration.</text>
</comment>
<dbReference type="PANTHER" id="PTHR12592:SF0">
    <property type="entry name" value="ATP-DEPENDENT (S)-NAD(P)H-HYDRATE DEHYDRATASE"/>
    <property type="match status" value="1"/>
</dbReference>
<keyword evidence="11 18" id="KW-0413">Isomerase</keyword>
<evidence type="ECO:0000256" key="4">
    <source>
        <dbReference type="ARBA" id="ARBA00009524"/>
    </source>
</evidence>
<evidence type="ECO:0000256" key="12">
    <source>
        <dbReference type="ARBA" id="ARBA00023239"/>
    </source>
</evidence>
<comment type="similarity">
    <text evidence="17">Belongs to the NnrD/CARKD family.</text>
</comment>
<evidence type="ECO:0000256" key="18">
    <source>
        <dbReference type="HAMAP-Rule" id="MF_01966"/>
    </source>
</evidence>
<dbReference type="Pfam" id="PF01256">
    <property type="entry name" value="Carb_kinase"/>
    <property type="match status" value="1"/>
</dbReference>
<dbReference type="EC" id="5.1.99.6" evidence="19"/>
<feature type="binding site" evidence="17">
    <location>
        <position position="440"/>
    </location>
    <ligand>
        <name>(6S)-NADPHX</name>
        <dbReference type="ChEBI" id="CHEBI:64076"/>
    </ligand>
</feature>
<evidence type="ECO:0000256" key="15">
    <source>
        <dbReference type="ARBA" id="ARBA00048238"/>
    </source>
</evidence>
<proteinExistence type="inferred from homology"/>
<dbReference type="InterPro" id="IPR036652">
    <property type="entry name" value="YjeF_N_dom_sf"/>
</dbReference>
<feature type="binding site" evidence="18">
    <location>
        <begin position="58"/>
        <end position="62"/>
    </location>
    <ligand>
        <name>(6S)-NADPHX</name>
        <dbReference type="ChEBI" id="CHEBI:64076"/>
    </ligand>
</feature>
<dbReference type="HAMAP" id="MF_01966">
    <property type="entry name" value="NADHX_epimerase"/>
    <property type="match status" value="1"/>
</dbReference>
<dbReference type="Pfam" id="PF03853">
    <property type="entry name" value="YjeF_N"/>
    <property type="match status" value="1"/>
</dbReference>
<evidence type="ECO:0000259" key="21">
    <source>
        <dbReference type="PROSITE" id="PS51385"/>
    </source>
</evidence>
<feature type="domain" description="YjeF N-terminal" evidence="21">
    <location>
        <begin position="10"/>
        <end position="215"/>
    </location>
</feature>
<comment type="catalytic activity">
    <reaction evidence="2 18 19">
        <text>(6R)-NADPHX = (6S)-NADPHX</text>
        <dbReference type="Rhea" id="RHEA:32227"/>
        <dbReference type="ChEBI" id="CHEBI:64076"/>
        <dbReference type="ChEBI" id="CHEBI:64077"/>
        <dbReference type="EC" id="5.1.99.6"/>
    </reaction>
</comment>
<organism evidence="22 23">
    <name type="scientific">Jutongia hominis</name>
    <dbReference type="NCBI Taxonomy" id="2763664"/>
    <lineage>
        <taxon>Bacteria</taxon>
        <taxon>Bacillati</taxon>
        <taxon>Bacillota</taxon>
        <taxon>Clostridia</taxon>
        <taxon>Lachnospirales</taxon>
        <taxon>Lachnospiraceae</taxon>
        <taxon>Jutongia</taxon>
    </lineage>
</organism>
<keyword evidence="9 18" id="KW-0630">Potassium</keyword>
<gene>
    <name evidence="17" type="primary">nnrD</name>
    <name evidence="18" type="synonym">nnrE</name>
    <name evidence="22" type="ORF">H8700_05185</name>
</gene>
<dbReference type="EMBL" id="JACRSW010000016">
    <property type="protein sequence ID" value="MBC8557099.1"/>
    <property type="molecule type" value="Genomic_DNA"/>
</dbReference>
<feature type="binding site" evidence="18">
    <location>
        <begin position="129"/>
        <end position="135"/>
    </location>
    <ligand>
        <name>(6S)-NADPHX</name>
        <dbReference type="ChEBI" id="CHEBI:64076"/>
    </ligand>
</feature>
<feature type="binding site" evidence="18">
    <location>
        <position position="158"/>
    </location>
    <ligand>
        <name>(6S)-NADPHX</name>
        <dbReference type="ChEBI" id="CHEBI:64076"/>
    </ligand>
</feature>
<evidence type="ECO:0000313" key="23">
    <source>
        <dbReference type="Proteomes" id="UP000637513"/>
    </source>
</evidence>
<dbReference type="RefSeq" id="WP_249304017.1">
    <property type="nucleotide sequence ID" value="NZ_JACRSW010000016.1"/>
</dbReference>
<dbReference type="SUPFAM" id="SSF53613">
    <property type="entry name" value="Ribokinase-like"/>
    <property type="match status" value="1"/>
</dbReference>
<evidence type="ECO:0000256" key="3">
    <source>
        <dbReference type="ARBA" id="ARBA00006001"/>
    </source>
</evidence>
<dbReference type="NCBIfam" id="TIGR00196">
    <property type="entry name" value="yjeF_cterm"/>
    <property type="match status" value="1"/>
</dbReference>
<evidence type="ECO:0000256" key="8">
    <source>
        <dbReference type="ARBA" id="ARBA00022857"/>
    </source>
</evidence>
<feature type="binding site" evidence="17">
    <location>
        <position position="377"/>
    </location>
    <ligand>
        <name>(6S)-NADPHX</name>
        <dbReference type="ChEBI" id="CHEBI:64076"/>
    </ligand>
</feature>
<evidence type="ECO:0000256" key="13">
    <source>
        <dbReference type="ARBA" id="ARBA00023268"/>
    </source>
</evidence>
<keyword evidence="13" id="KW-0511">Multifunctional enzyme</keyword>
<dbReference type="SUPFAM" id="SSF64153">
    <property type="entry name" value="YjeF N-terminal domain-like"/>
    <property type="match status" value="1"/>
</dbReference>
<dbReference type="Gene3D" id="3.40.50.10260">
    <property type="entry name" value="YjeF N-terminal domain"/>
    <property type="match status" value="1"/>
</dbReference>
<protein>
    <recommendedName>
        <fullName evidence="19">Bifunctional NAD(P)H-hydrate repair enzyme</fullName>
    </recommendedName>
    <alternativeName>
        <fullName evidence="19">Nicotinamide nucleotide repair protein</fullName>
    </alternativeName>
    <domain>
        <recommendedName>
            <fullName evidence="19">ADP-dependent (S)-NAD(P)H-hydrate dehydratase</fullName>
            <ecNumber evidence="19">4.2.1.136</ecNumber>
        </recommendedName>
        <alternativeName>
            <fullName evidence="19">ADP-dependent NAD(P)HX dehydratase</fullName>
        </alternativeName>
    </domain>
    <domain>
        <recommendedName>
            <fullName evidence="19">NAD(P)H-hydrate epimerase</fullName>
            <ecNumber evidence="19">5.1.99.6</ecNumber>
        </recommendedName>
    </domain>
</protein>
<feature type="binding site" evidence="17">
    <location>
        <position position="439"/>
    </location>
    <ligand>
        <name>AMP</name>
        <dbReference type="ChEBI" id="CHEBI:456215"/>
    </ligand>
</feature>
<evidence type="ECO:0000256" key="14">
    <source>
        <dbReference type="ARBA" id="ARBA00025153"/>
    </source>
</evidence>
<comment type="similarity">
    <text evidence="3 19">In the N-terminal section; belongs to the NnrE/AIBP family.</text>
</comment>
<evidence type="ECO:0000256" key="7">
    <source>
        <dbReference type="ARBA" id="ARBA00022840"/>
    </source>
</evidence>
<dbReference type="InterPro" id="IPR030677">
    <property type="entry name" value="Nnr"/>
</dbReference>
<dbReference type="PIRSF" id="PIRSF017184">
    <property type="entry name" value="Nnr"/>
    <property type="match status" value="1"/>
</dbReference>
<keyword evidence="10 17" id="KW-0520">NAD</keyword>
<evidence type="ECO:0000256" key="2">
    <source>
        <dbReference type="ARBA" id="ARBA00000909"/>
    </source>
</evidence>
<comment type="cofactor">
    <cofactor evidence="18 19">
        <name>K(+)</name>
        <dbReference type="ChEBI" id="CHEBI:29103"/>
    </cofactor>
    <text evidence="18 19">Binds 1 potassium ion per subunit.</text>
</comment>